<proteinExistence type="predicted"/>
<gene>
    <name evidence="2" type="ORF">KUL25_12885</name>
</gene>
<reference evidence="2 3" key="1">
    <citation type="submission" date="2021-07" db="EMBL/GenBank/DDBJ databases">
        <title>Karlodiniumbacter phycospheric gen. nov., sp. nov., a phycosphere bacterium isolated from karlodinium veneficum.</title>
        <authorList>
            <person name="Peng Y."/>
            <person name="Jiang L."/>
            <person name="Lee J."/>
        </authorList>
    </citation>
    <scope>NUCLEOTIDE SEQUENCE</scope>
    <source>
        <strain evidence="2 3">N5</strain>
    </source>
</reference>
<dbReference type="InterPro" id="IPR019260">
    <property type="entry name" value="DUF2262"/>
</dbReference>
<protein>
    <submittedName>
        <fullName evidence="2">DUF2262 domain-containing protein</fullName>
    </submittedName>
</protein>
<accession>A0A975TSF0</accession>
<evidence type="ECO:0000259" key="1">
    <source>
        <dbReference type="Pfam" id="PF10020"/>
    </source>
</evidence>
<name>A0A975TSF0_9RHOB</name>
<dbReference type="EMBL" id="CP078073">
    <property type="protein sequence ID" value="QXL86365.1"/>
    <property type="molecule type" value="Genomic_DNA"/>
</dbReference>
<keyword evidence="3" id="KW-1185">Reference proteome</keyword>
<feature type="domain" description="DUF2262" evidence="1">
    <location>
        <begin position="21"/>
        <end position="129"/>
    </location>
</feature>
<dbReference type="Pfam" id="PF10020">
    <property type="entry name" value="DUF2262"/>
    <property type="match status" value="1"/>
</dbReference>
<evidence type="ECO:0000313" key="3">
    <source>
        <dbReference type="Proteomes" id="UP000693972"/>
    </source>
</evidence>
<dbReference type="EMBL" id="JAIMBW010000001">
    <property type="protein sequence ID" value="MBY4893659.1"/>
    <property type="molecule type" value="Genomic_DNA"/>
</dbReference>
<dbReference type="AlphaFoldDB" id="A0A975TSF0"/>
<organism evidence="2">
    <name type="scientific">Gymnodinialimonas phycosphaerae</name>
    <dbReference type="NCBI Taxonomy" id="2841589"/>
    <lineage>
        <taxon>Bacteria</taxon>
        <taxon>Pseudomonadati</taxon>
        <taxon>Pseudomonadota</taxon>
        <taxon>Alphaproteobacteria</taxon>
        <taxon>Rhodobacterales</taxon>
        <taxon>Paracoccaceae</taxon>
        <taxon>Gymnodinialimonas</taxon>
    </lineage>
</organism>
<dbReference type="Proteomes" id="UP000693972">
    <property type="component" value="Unassembled WGS sequence"/>
</dbReference>
<sequence>MVKDPKLAGCLIATIPLHGRSVPLRIDPDGPDLETSLVIAQTVGKTLEVLEAEASAIAADHLLERYNNDWRSVYEANGDGTYREVDGPLLTKTEFQQTNGLVSASVTGAMVQFCFDDADLFGGHSIFVQSFDGLPMKDADVSLFG</sequence>
<evidence type="ECO:0000313" key="2">
    <source>
        <dbReference type="EMBL" id="QXL86365.1"/>
    </source>
</evidence>
<dbReference type="RefSeq" id="WP_257893327.1">
    <property type="nucleotide sequence ID" value="NZ_JAIMBW010000001.1"/>
</dbReference>